<keyword evidence="6" id="KW-1185">Reference proteome</keyword>
<dbReference type="Pfam" id="PF00004">
    <property type="entry name" value="AAA"/>
    <property type="match status" value="1"/>
</dbReference>
<feature type="chain" id="PRO_5019105830" description="AAA+ ATPase domain-containing protein" evidence="3">
    <location>
        <begin position="20"/>
        <end position="565"/>
    </location>
</feature>
<protein>
    <recommendedName>
        <fullName evidence="4">AAA+ ATPase domain-containing protein</fullName>
    </recommendedName>
</protein>
<feature type="region of interest" description="Disordered" evidence="2">
    <location>
        <begin position="46"/>
        <end position="75"/>
    </location>
</feature>
<dbReference type="GO" id="GO:0003723">
    <property type="term" value="F:RNA binding"/>
    <property type="evidence" value="ECO:0007669"/>
    <property type="project" value="TreeGrafter"/>
</dbReference>
<comment type="caution">
    <text evidence="5">The sequence shown here is derived from an EMBL/GenBank/DDBJ whole genome shotgun (WGS) entry which is preliminary data.</text>
</comment>
<dbReference type="InterPro" id="IPR027417">
    <property type="entry name" value="P-loop_NTPase"/>
</dbReference>
<keyword evidence="3" id="KW-0732">Signal</keyword>
<dbReference type="PANTHER" id="PTHR23077">
    <property type="entry name" value="AAA-FAMILY ATPASE"/>
    <property type="match status" value="1"/>
</dbReference>
<dbReference type="Gene3D" id="3.40.50.300">
    <property type="entry name" value="P-loop containing nucleotide triphosphate hydrolases"/>
    <property type="match status" value="1"/>
</dbReference>
<dbReference type="GO" id="GO:0005524">
    <property type="term" value="F:ATP binding"/>
    <property type="evidence" value="ECO:0007669"/>
    <property type="project" value="UniProtKB-KW"/>
</dbReference>
<gene>
    <name evidence="5" type="ORF">EHS24_009528</name>
</gene>
<organism evidence="5 6">
    <name type="scientific">Apiotrichum porosum</name>
    <dbReference type="NCBI Taxonomy" id="105984"/>
    <lineage>
        <taxon>Eukaryota</taxon>
        <taxon>Fungi</taxon>
        <taxon>Dikarya</taxon>
        <taxon>Basidiomycota</taxon>
        <taxon>Agaricomycotina</taxon>
        <taxon>Tremellomycetes</taxon>
        <taxon>Trichosporonales</taxon>
        <taxon>Trichosporonaceae</taxon>
        <taxon>Apiotrichum</taxon>
    </lineage>
</organism>
<dbReference type="RefSeq" id="XP_028474974.1">
    <property type="nucleotide sequence ID" value="XM_028624806.1"/>
</dbReference>
<evidence type="ECO:0000256" key="2">
    <source>
        <dbReference type="SAM" id="MobiDB-lite"/>
    </source>
</evidence>
<dbReference type="GO" id="GO:0005634">
    <property type="term" value="C:nucleus"/>
    <property type="evidence" value="ECO:0007669"/>
    <property type="project" value="TreeGrafter"/>
</dbReference>
<evidence type="ECO:0000313" key="6">
    <source>
        <dbReference type="Proteomes" id="UP000279236"/>
    </source>
</evidence>
<dbReference type="Proteomes" id="UP000279236">
    <property type="component" value="Unassembled WGS sequence"/>
</dbReference>
<keyword evidence="1" id="KW-0067">ATP-binding</keyword>
<reference evidence="5 6" key="1">
    <citation type="submission" date="2018-11" db="EMBL/GenBank/DDBJ databases">
        <title>Genome sequence of Apiotrichum porosum DSM 27194.</title>
        <authorList>
            <person name="Aliyu H."/>
            <person name="Gorte O."/>
            <person name="Ochsenreither K."/>
        </authorList>
    </citation>
    <scope>NUCLEOTIDE SEQUENCE [LARGE SCALE GENOMIC DNA]</scope>
    <source>
        <strain evidence="5 6">DSM 27194</strain>
    </source>
</reference>
<dbReference type="GO" id="GO:1990275">
    <property type="term" value="F:preribosome binding"/>
    <property type="evidence" value="ECO:0007669"/>
    <property type="project" value="TreeGrafter"/>
</dbReference>
<dbReference type="GO" id="GO:0016887">
    <property type="term" value="F:ATP hydrolysis activity"/>
    <property type="evidence" value="ECO:0007669"/>
    <property type="project" value="InterPro"/>
</dbReference>
<sequence>MKITAIALAGLACTLGVSASGAASGPPVRETQVPWDTSAMQRAKASKLHTRPPHRAEGWFDNLKGGGHKGRKGHEGRQVGDMFSEHFSSPTTFTSLYYQKAITDMYEGQQVTTVRELAPRSFDVLGWVAAHLDSGEVHFAADPDVEVIETALYLPPERRLEGHGRIAKQVWLSGYNAEVAGESFKLIETTYPEGYGVVTQWYIVGDEAKALTFAREVFIWSTQIQDSILVYDNGWWSPDPALWRSVQKASWDDVILEDTFKRRLQNEYRLFFKSEDQYRKFGIPWKRGLMFLGPPGNGKTISLKALMKDVGVPALYVKTLASYGLPGGPIRQVFERARAEAPCVLIFEDLDSMITPSNRAFFLNELDGLEDNDGLLMVGTTNHFDRLDPSLSNRPSRFDRKYKFDNPTRDERRMYAVYWRNKLADNKHISFPEPLLDKVADETDKFSFAYLKEAFVAALINLVNDDADFETALMEQIKFLRDELESGEPDVAGAGAGAGPSPWAMETGYDGGYVDGYVDVVETYSYPVIIPGVDSTDGPQNEYSAGHGLVVDRSNPDSDVPWIEE</sequence>
<dbReference type="SMART" id="SM00382">
    <property type="entry name" value="AAA"/>
    <property type="match status" value="1"/>
</dbReference>
<evidence type="ECO:0000259" key="4">
    <source>
        <dbReference type="SMART" id="SM00382"/>
    </source>
</evidence>
<evidence type="ECO:0000313" key="5">
    <source>
        <dbReference type="EMBL" id="RSH79865.1"/>
    </source>
</evidence>
<keyword evidence="1" id="KW-0547">Nucleotide-binding</keyword>
<feature type="signal peptide" evidence="3">
    <location>
        <begin position="1"/>
        <end position="19"/>
    </location>
</feature>
<comment type="similarity">
    <text evidence="1">Belongs to the AAA ATPase family.</text>
</comment>
<dbReference type="CDD" id="cd19481">
    <property type="entry name" value="RecA-like_protease"/>
    <property type="match status" value="1"/>
</dbReference>
<name>A0A427XLV7_9TREE</name>
<dbReference type="InterPro" id="IPR003593">
    <property type="entry name" value="AAA+_ATPase"/>
</dbReference>
<evidence type="ECO:0000256" key="3">
    <source>
        <dbReference type="SAM" id="SignalP"/>
    </source>
</evidence>
<dbReference type="InterPro" id="IPR003959">
    <property type="entry name" value="ATPase_AAA_core"/>
</dbReference>
<dbReference type="SUPFAM" id="SSF52540">
    <property type="entry name" value="P-loop containing nucleoside triphosphate hydrolases"/>
    <property type="match status" value="1"/>
</dbReference>
<dbReference type="InterPro" id="IPR050168">
    <property type="entry name" value="AAA_ATPase_domain"/>
</dbReference>
<evidence type="ECO:0000256" key="1">
    <source>
        <dbReference type="RuleBase" id="RU003651"/>
    </source>
</evidence>
<dbReference type="PROSITE" id="PS00674">
    <property type="entry name" value="AAA"/>
    <property type="match status" value="1"/>
</dbReference>
<dbReference type="PANTHER" id="PTHR23077:SF132">
    <property type="entry name" value="ATP-DEPENDENT ZN PROTEASE"/>
    <property type="match status" value="1"/>
</dbReference>
<dbReference type="GeneID" id="39594071"/>
<dbReference type="AlphaFoldDB" id="A0A427XLV7"/>
<dbReference type="EMBL" id="RSCE01000009">
    <property type="protein sequence ID" value="RSH79865.1"/>
    <property type="molecule type" value="Genomic_DNA"/>
</dbReference>
<feature type="domain" description="AAA+ ATPase" evidence="4">
    <location>
        <begin position="285"/>
        <end position="408"/>
    </location>
</feature>
<proteinExistence type="inferred from homology"/>
<dbReference type="InterPro" id="IPR003960">
    <property type="entry name" value="ATPase_AAA_CS"/>
</dbReference>
<feature type="region of interest" description="Disordered" evidence="2">
    <location>
        <begin position="537"/>
        <end position="565"/>
    </location>
</feature>
<dbReference type="GO" id="GO:0042254">
    <property type="term" value="P:ribosome biogenesis"/>
    <property type="evidence" value="ECO:0007669"/>
    <property type="project" value="TreeGrafter"/>
</dbReference>
<dbReference type="OrthoDB" id="2115716at2759"/>
<accession>A0A427XLV7</accession>
<dbReference type="STRING" id="105984.A0A427XLV7"/>